<dbReference type="SFLD" id="SFLDG01384">
    <property type="entry name" value="thioether_bond_formation_requi"/>
    <property type="match status" value="1"/>
</dbReference>
<keyword evidence="2" id="KW-0479">Metal-binding</keyword>
<evidence type="ECO:0000313" key="8">
    <source>
        <dbReference type="Proteomes" id="UP000285820"/>
    </source>
</evidence>
<dbReference type="PROSITE" id="PS51918">
    <property type="entry name" value="RADICAL_SAM"/>
    <property type="match status" value="1"/>
</dbReference>
<dbReference type="InterPro" id="IPR023867">
    <property type="entry name" value="Sulphatase_maturase_rSAM"/>
</dbReference>
<evidence type="ECO:0000256" key="2">
    <source>
        <dbReference type="ARBA" id="ARBA00022723"/>
    </source>
</evidence>
<dbReference type="InterPro" id="IPR007197">
    <property type="entry name" value="rSAM"/>
</dbReference>
<dbReference type="RefSeq" id="WP_118125923.1">
    <property type="nucleotide sequence ID" value="NZ_JBBNFR010000006.1"/>
</dbReference>
<dbReference type="Pfam" id="PF04055">
    <property type="entry name" value="Radical_SAM"/>
    <property type="match status" value="1"/>
</dbReference>
<dbReference type="SFLD" id="SFLDG01067">
    <property type="entry name" value="SPASM/twitch_domain_containing"/>
    <property type="match status" value="1"/>
</dbReference>
<evidence type="ECO:0000256" key="4">
    <source>
        <dbReference type="ARBA" id="ARBA00023014"/>
    </source>
</evidence>
<reference evidence="7 8" key="1">
    <citation type="submission" date="2018-08" db="EMBL/GenBank/DDBJ databases">
        <title>A genome reference for cultivated species of the human gut microbiota.</title>
        <authorList>
            <person name="Zou Y."/>
            <person name="Xue W."/>
            <person name="Luo G."/>
        </authorList>
    </citation>
    <scope>NUCLEOTIDE SEQUENCE [LARGE SCALE GENOMIC DNA]</scope>
    <source>
        <strain evidence="7 8">AF24-4</strain>
    </source>
</reference>
<feature type="domain" description="Radical SAM core" evidence="6">
    <location>
        <begin position="45"/>
        <end position="273"/>
    </location>
</feature>
<dbReference type="PANTHER" id="PTHR43273:SF3">
    <property type="entry name" value="ANAEROBIC SULFATASE-MATURATING ENZYME HOMOLOG ASLB-RELATED"/>
    <property type="match status" value="1"/>
</dbReference>
<protein>
    <submittedName>
        <fullName evidence="7">Radical SAM protein</fullName>
    </submittedName>
</protein>
<evidence type="ECO:0000313" key="7">
    <source>
        <dbReference type="EMBL" id="RGR68518.1"/>
    </source>
</evidence>
<proteinExistence type="inferred from homology"/>
<dbReference type="InterPro" id="IPR058240">
    <property type="entry name" value="rSAM_sf"/>
</dbReference>
<dbReference type="AlphaFoldDB" id="A0A3R5ZEJ1"/>
<keyword evidence="3" id="KW-0408">Iron</keyword>
<dbReference type="EMBL" id="QRUN01000009">
    <property type="protein sequence ID" value="RGR68518.1"/>
    <property type="molecule type" value="Genomic_DNA"/>
</dbReference>
<gene>
    <name evidence="7" type="ORF">DWY29_08175</name>
</gene>
<dbReference type="GO" id="GO:0046872">
    <property type="term" value="F:metal ion binding"/>
    <property type="evidence" value="ECO:0007669"/>
    <property type="project" value="UniProtKB-KW"/>
</dbReference>
<dbReference type="CDD" id="cd01335">
    <property type="entry name" value="Radical_SAM"/>
    <property type="match status" value="1"/>
</dbReference>
<accession>A0A3R5ZEJ1</accession>
<dbReference type="Gene3D" id="3.20.20.70">
    <property type="entry name" value="Aldolase class I"/>
    <property type="match status" value="1"/>
</dbReference>
<evidence type="ECO:0000256" key="5">
    <source>
        <dbReference type="ARBA" id="ARBA00023601"/>
    </source>
</evidence>
<dbReference type="GO" id="GO:0051536">
    <property type="term" value="F:iron-sulfur cluster binding"/>
    <property type="evidence" value="ECO:0007669"/>
    <property type="project" value="UniProtKB-KW"/>
</dbReference>
<name>A0A3R5ZEJ1_9FIRM</name>
<sequence>MLWKIKDEIWFDSEKLFIIKGKENYLNYISKYKEYSEISTKSMRNKYPTIVFLSTTTCNLSCKYCFADSGTYGANSDTRFFGVDEYIYVYESALKQYGGVNAISFFGGEPMLNLNEIEKFVIYLHEHYKKIPIMAISSNGTIMNDHIKEFLEKYKIHFGTSLDGPKQYNDLNRVSSVIDSVYDTVENTLLSIKDLRIKKGLQMTISKEHVINYKRGEIVSWIKDLERLGVDTFELVPVTSDNADYKIDLKDDLIHKNFIQLCNDYADYCLSMLIKNEQPKAVSKIFISLILHIIKRVYQEDCSAGFSFCVSPDLFGYPCHVCASDKKFGIKFDENFKSEVQKNLNFQNVKNVEKKKISECNSCMAKNVCSYVCKGLSANNNYNLPEERCLMMEIFLKKVIIFLAESYQLHRKAIKNNIITLNCGGINV</sequence>
<keyword evidence="4" id="KW-0411">Iron-sulfur</keyword>
<organism evidence="7 8">
    <name type="scientific">Roseburia inulinivorans</name>
    <dbReference type="NCBI Taxonomy" id="360807"/>
    <lineage>
        <taxon>Bacteria</taxon>
        <taxon>Bacillati</taxon>
        <taxon>Bacillota</taxon>
        <taxon>Clostridia</taxon>
        <taxon>Lachnospirales</taxon>
        <taxon>Lachnospiraceae</taxon>
        <taxon>Roseburia</taxon>
    </lineage>
</organism>
<dbReference type="SFLD" id="SFLDS00029">
    <property type="entry name" value="Radical_SAM"/>
    <property type="match status" value="1"/>
</dbReference>
<dbReference type="Proteomes" id="UP000285820">
    <property type="component" value="Unassembled WGS sequence"/>
</dbReference>
<dbReference type="SFLD" id="SFLDG01386">
    <property type="entry name" value="main_SPASM_domain-containing"/>
    <property type="match status" value="1"/>
</dbReference>
<dbReference type="SUPFAM" id="SSF102114">
    <property type="entry name" value="Radical SAM enzymes"/>
    <property type="match status" value="1"/>
</dbReference>
<dbReference type="PANTHER" id="PTHR43273">
    <property type="entry name" value="ANAEROBIC SULFATASE-MATURATING ENZYME HOMOLOG ASLB-RELATED"/>
    <property type="match status" value="1"/>
</dbReference>
<dbReference type="GO" id="GO:0016491">
    <property type="term" value="F:oxidoreductase activity"/>
    <property type="evidence" value="ECO:0007669"/>
    <property type="project" value="InterPro"/>
</dbReference>
<keyword evidence="1" id="KW-0949">S-adenosyl-L-methionine</keyword>
<dbReference type="InterPro" id="IPR013785">
    <property type="entry name" value="Aldolase_TIM"/>
</dbReference>
<evidence type="ECO:0000256" key="3">
    <source>
        <dbReference type="ARBA" id="ARBA00023004"/>
    </source>
</evidence>
<comment type="similarity">
    <text evidence="5">Belongs to the radical SAM superfamily. Anaerobic sulfatase-maturating enzyme family.</text>
</comment>
<evidence type="ECO:0000259" key="6">
    <source>
        <dbReference type="PROSITE" id="PS51918"/>
    </source>
</evidence>
<comment type="caution">
    <text evidence="7">The sequence shown here is derived from an EMBL/GenBank/DDBJ whole genome shotgun (WGS) entry which is preliminary data.</text>
</comment>
<evidence type="ECO:0000256" key="1">
    <source>
        <dbReference type="ARBA" id="ARBA00022691"/>
    </source>
</evidence>